<sequence length="102" mass="11322">MLPSPKLARDRTNTAQSCRFSHTGFETGSGITREIESGFNAPISAEIDSTATPTKPKDMRALMAQQIEDMKRHHPNEATGCNMFCTWMRKGEIHTQDEGAIP</sequence>
<reference evidence="1" key="1">
    <citation type="submission" date="2016-04" db="EMBL/GenBank/DDBJ databases">
        <authorList>
            <person name="Evans L.H."/>
            <person name="Alamgir A."/>
            <person name="Owens N."/>
            <person name="Weber N.D."/>
            <person name="Virtaneva K."/>
            <person name="Barbian K."/>
            <person name="Babar A."/>
            <person name="Rosenke K."/>
        </authorList>
    </citation>
    <scope>NUCLEOTIDE SEQUENCE</scope>
    <source>
        <strain evidence="1">86</strain>
    </source>
</reference>
<accession>A0A212K2J7</accession>
<dbReference type="EMBL" id="FLUO01000001">
    <property type="protein sequence ID" value="SBW05877.1"/>
    <property type="molecule type" value="Genomic_DNA"/>
</dbReference>
<dbReference type="AlphaFoldDB" id="A0A212K2J7"/>
<proteinExistence type="predicted"/>
<evidence type="ECO:0000313" key="1">
    <source>
        <dbReference type="EMBL" id="SBW05877.1"/>
    </source>
</evidence>
<name>A0A212K2J7_9PROT</name>
<protein>
    <submittedName>
        <fullName evidence="1">Uncharacterized protein</fullName>
    </submittedName>
</protein>
<organism evidence="1">
    <name type="scientific">uncultured Alphaproteobacteria bacterium</name>
    <dbReference type="NCBI Taxonomy" id="91750"/>
    <lineage>
        <taxon>Bacteria</taxon>
        <taxon>Pseudomonadati</taxon>
        <taxon>Pseudomonadota</taxon>
        <taxon>Alphaproteobacteria</taxon>
        <taxon>environmental samples</taxon>
    </lineage>
</organism>
<gene>
    <name evidence="1" type="ORF">KL86APRO_12037</name>
</gene>